<dbReference type="PANTHER" id="PTHR30408">
    <property type="entry name" value="TYPE-1 RESTRICTION ENZYME ECOKI SPECIFICITY PROTEIN"/>
    <property type="match status" value="1"/>
</dbReference>
<evidence type="ECO:0000259" key="4">
    <source>
        <dbReference type="Pfam" id="PF01420"/>
    </source>
</evidence>
<organism evidence="5 6">
    <name type="scientific">Shuttleworthella satelles DSM 14600</name>
    <dbReference type="NCBI Taxonomy" id="626523"/>
    <lineage>
        <taxon>Bacteria</taxon>
        <taxon>Bacillati</taxon>
        <taxon>Bacillota</taxon>
        <taxon>Clostridia</taxon>
        <taxon>Lachnospirales</taxon>
        <taxon>Lachnospiraceae</taxon>
        <taxon>Shuttleworthella</taxon>
    </lineage>
</organism>
<comment type="similarity">
    <text evidence="1">Belongs to the type-I restriction system S methylase family.</text>
</comment>
<keyword evidence="6" id="KW-1185">Reference proteome</keyword>
<evidence type="ECO:0000256" key="2">
    <source>
        <dbReference type="ARBA" id="ARBA00022747"/>
    </source>
</evidence>
<dbReference type="HOGENOM" id="CLU_021095_1_1_9"/>
<dbReference type="InterPro" id="IPR000055">
    <property type="entry name" value="Restrct_endonuc_typeI_TRD"/>
</dbReference>
<dbReference type="RefSeq" id="WP_006906943.1">
    <property type="nucleotide sequence ID" value="NZ_GG665867.1"/>
</dbReference>
<dbReference type="InterPro" id="IPR044946">
    <property type="entry name" value="Restrct_endonuc_typeI_TRD_sf"/>
</dbReference>
<dbReference type="AlphaFoldDB" id="C4GE16"/>
<evidence type="ECO:0000313" key="6">
    <source>
        <dbReference type="Proteomes" id="UP000003494"/>
    </source>
</evidence>
<reference evidence="5" key="1">
    <citation type="submission" date="2009-04" db="EMBL/GenBank/DDBJ databases">
        <authorList>
            <person name="Weinstock G."/>
            <person name="Sodergren E."/>
            <person name="Clifton S."/>
            <person name="Fulton L."/>
            <person name="Fulton B."/>
            <person name="Courtney L."/>
            <person name="Fronick C."/>
            <person name="Harrison M."/>
            <person name="Strong C."/>
            <person name="Farmer C."/>
            <person name="Delahaunty K."/>
            <person name="Markovic C."/>
            <person name="Hall O."/>
            <person name="Minx P."/>
            <person name="Tomlinson C."/>
            <person name="Mitreva M."/>
            <person name="Nelson J."/>
            <person name="Hou S."/>
            <person name="Wollam A."/>
            <person name="Pepin K.H."/>
            <person name="Johnson M."/>
            <person name="Bhonagiri V."/>
            <person name="Nash W.E."/>
            <person name="Warren W."/>
            <person name="Chinwalla A."/>
            <person name="Mardis E.R."/>
            <person name="Wilson R.K."/>
        </authorList>
    </citation>
    <scope>NUCLEOTIDE SEQUENCE [LARGE SCALE GENOMIC DNA]</scope>
    <source>
        <strain evidence="5">DSM 14600</strain>
    </source>
</reference>
<name>C4GE16_9FIRM</name>
<evidence type="ECO:0000313" key="5">
    <source>
        <dbReference type="EMBL" id="EEP27268.1"/>
    </source>
</evidence>
<proteinExistence type="inferred from homology"/>
<dbReference type="STRING" id="626523.GCWU000342_01962"/>
<dbReference type="Proteomes" id="UP000003494">
    <property type="component" value="Unassembled WGS sequence"/>
</dbReference>
<dbReference type="InterPro" id="IPR052021">
    <property type="entry name" value="Type-I_RS_S_subunit"/>
</dbReference>
<evidence type="ECO:0000256" key="3">
    <source>
        <dbReference type="ARBA" id="ARBA00023125"/>
    </source>
</evidence>
<dbReference type="Pfam" id="PF01420">
    <property type="entry name" value="Methylase_S"/>
    <property type="match status" value="1"/>
</dbReference>
<dbReference type="PANTHER" id="PTHR30408:SF12">
    <property type="entry name" value="TYPE I RESTRICTION ENZYME MJAVIII SPECIFICITY SUBUNIT"/>
    <property type="match status" value="1"/>
</dbReference>
<dbReference type="GO" id="GO:0009307">
    <property type="term" value="P:DNA restriction-modification system"/>
    <property type="evidence" value="ECO:0007669"/>
    <property type="project" value="UniProtKB-KW"/>
</dbReference>
<protein>
    <recommendedName>
        <fullName evidence="4">Type I restriction modification DNA specificity domain-containing protein</fullName>
    </recommendedName>
</protein>
<dbReference type="EMBL" id="ACIP02000007">
    <property type="protein sequence ID" value="EEP27268.1"/>
    <property type="molecule type" value="Genomic_DNA"/>
</dbReference>
<keyword evidence="3" id="KW-0238">DNA-binding</keyword>
<dbReference type="GO" id="GO:0003677">
    <property type="term" value="F:DNA binding"/>
    <property type="evidence" value="ECO:0007669"/>
    <property type="project" value="UniProtKB-KW"/>
</dbReference>
<dbReference type="SUPFAM" id="SSF116734">
    <property type="entry name" value="DNA methylase specificity domain"/>
    <property type="match status" value="2"/>
</dbReference>
<feature type="domain" description="Type I restriction modification DNA specificity" evidence="4">
    <location>
        <begin position="258"/>
        <end position="389"/>
    </location>
</feature>
<accession>C4GE16</accession>
<evidence type="ECO:0000256" key="1">
    <source>
        <dbReference type="ARBA" id="ARBA00010923"/>
    </source>
</evidence>
<keyword evidence="2" id="KW-0680">Restriction system</keyword>
<gene>
    <name evidence="5" type="ORF">GCWU000342_01962</name>
</gene>
<comment type="caution">
    <text evidence="5">The sequence shown here is derived from an EMBL/GenBank/DDBJ whole genome shotgun (WGS) entry which is preliminary data.</text>
</comment>
<sequence length="407" mass="45726">MSETVRYTDMKDSGIKWIGEVPASWNVRTLYQLATRVNNKNSDLAEQNLLSLSYGKIKRKDINTKDGLLPASFDGYNIIEAGDIVLRLTDLQNDHTSLRVGQATERGIITSAYTTLQPINPSNARYLYYLLHAFDLKKGFYGMGSGVRQGLNYDEVKELRSVLPSQIEQDAIVSYLDDVCQQIDLIIEEAKSSIEGYKGWRLSTIKEVTTHGISKDVEMVDTEISWAKSIPSNWNIGKGHYFASTYSGRAIPGDGTTGSIPVYGSGGSFKKTENPLYAGEAVLFGRKGTLGKPIYVNRPFWAVDTIYYAVCNEKWMLPKYLYYMLTIFDWESFITHTALPSIVANEVFSSVFICPPISEQLQIIKKLDCVCDNADTAIEATEHLIEELELYKRSLIYEAVTGKRKVV</sequence>
<dbReference type="Gene3D" id="1.10.287.1120">
    <property type="entry name" value="Bipartite methylase S protein"/>
    <property type="match status" value="1"/>
</dbReference>
<dbReference type="Gene3D" id="3.90.220.20">
    <property type="entry name" value="DNA methylase specificity domains"/>
    <property type="match status" value="2"/>
</dbReference>
<dbReference type="eggNOG" id="COG0732">
    <property type="taxonomic scope" value="Bacteria"/>
</dbReference>